<dbReference type="InterPro" id="IPR036291">
    <property type="entry name" value="NAD(P)-bd_dom_sf"/>
</dbReference>
<dbReference type="InterPro" id="IPR020904">
    <property type="entry name" value="Sc_DH/Rdtase_CS"/>
</dbReference>
<proteinExistence type="predicted"/>
<evidence type="ECO:0000313" key="4">
    <source>
        <dbReference type="Proteomes" id="UP001549921"/>
    </source>
</evidence>
<dbReference type="GO" id="GO:0006629">
    <property type="term" value="P:lipid metabolic process"/>
    <property type="evidence" value="ECO:0007669"/>
    <property type="project" value="UniProtKB-ARBA"/>
</dbReference>
<gene>
    <name evidence="3" type="ORF">ABMA28_011681</name>
</gene>
<evidence type="ECO:0000313" key="3">
    <source>
        <dbReference type="EMBL" id="KAL0849723.1"/>
    </source>
</evidence>
<evidence type="ECO:0000256" key="1">
    <source>
        <dbReference type="ARBA" id="ARBA00023002"/>
    </source>
</evidence>
<dbReference type="SMART" id="SM00822">
    <property type="entry name" value="PKS_KR"/>
    <property type="match status" value="1"/>
</dbReference>
<dbReference type="GO" id="GO:0016491">
    <property type="term" value="F:oxidoreductase activity"/>
    <property type="evidence" value="ECO:0007669"/>
    <property type="project" value="UniProtKB-KW"/>
</dbReference>
<dbReference type="PRINTS" id="PR00081">
    <property type="entry name" value="GDHRDH"/>
</dbReference>
<dbReference type="PRINTS" id="PR00080">
    <property type="entry name" value="SDRFAMILY"/>
</dbReference>
<dbReference type="PROSITE" id="PS00061">
    <property type="entry name" value="ADH_SHORT"/>
    <property type="match status" value="1"/>
</dbReference>
<dbReference type="AlphaFoldDB" id="A0ABD0TK50"/>
<sequence length="269" mass="28795">MVADFTSKVVLVTGASTGIGEAIALLFAKLGAKLALVGRNVENLASVAKRCEAERGLKPLQIVADLATDAGCDKTAMDTILYFGKLDVLVNNAGVGARTNILLTDMETYDRVFNTNVRGVYNLTRQLVPELIKSKGNIVNISSISGSAVSVGSLPYSMTKAALDHFSKLIALELAPRGVRVNTVSPGVTVSKFVQRLTDYTEEQYKEWLEEARRSVPLGQVCTGEDVAKMVVHLASDDSALVTGTIVQVDGGLQYNTVGSLMQKQIKTK</sequence>
<protein>
    <recommendedName>
        <fullName evidence="2">Ketoreductase domain-containing protein</fullName>
    </recommendedName>
</protein>
<dbReference type="Proteomes" id="UP001549921">
    <property type="component" value="Unassembled WGS sequence"/>
</dbReference>
<keyword evidence="1" id="KW-0560">Oxidoreductase</keyword>
<name>A0ABD0TK50_LOXSC</name>
<feature type="domain" description="Ketoreductase" evidence="2">
    <location>
        <begin position="8"/>
        <end position="187"/>
    </location>
</feature>
<dbReference type="PANTHER" id="PTHR43975">
    <property type="entry name" value="ZGC:101858"/>
    <property type="match status" value="1"/>
</dbReference>
<dbReference type="InterPro" id="IPR002347">
    <property type="entry name" value="SDR_fam"/>
</dbReference>
<accession>A0ABD0TK50</accession>
<dbReference type="SUPFAM" id="SSF51735">
    <property type="entry name" value="NAD(P)-binding Rossmann-fold domains"/>
    <property type="match status" value="1"/>
</dbReference>
<dbReference type="InterPro" id="IPR057326">
    <property type="entry name" value="KR_dom"/>
</dbReference>
<organism evidence="3 4">
    <name type="scientific">Loxostege sticticalis</name>
    <name type="common">Beet webworm moth</name>
    <dbReference type="NCBI Taxonomy" id="481309"/>
    <lineage>
        <taxon>Eukaryota</taxon>
        <taxon>Metazoa</taxon>
        <taxon>Ecdysozoa</taxon>
        <taxon>Arthropoda</taxon>
        <taxon>Hexapoda</taxon>
        <taxon>Insecta</taxon>
        <taxon>Pterygota</taxon>
        <taxon>Neoptera</taxon>
        <taxon>Endopterygota</taxon>
        <taxon>Lepidoptera</taxon>
        <taxon>Glossata</taxon>
        <taxon>Ditrysia</taxon>
        <taxon>Pyraloidea</taxon>
        <taxon>Crambidae</taxon>
        <taxon>Pyraustinae</taxon>
        <taxon>Loxostege</taxon>
    </lineage>
</organism>
<dbReference type="Pfam" id="PF13561">
    <property type="entry name" value="adh_short_C2"/>
    <property type="match status" value="1"/>
</dbReference>
<reference evidence="3 4" key="1">
    <citation type="submission" date="2024-06" db="EMBL/GenBank/DDBJ databases">
        <title>A chromosome-level genome assembly of beet webworm, Loxostege sticticalis.</title>
        <authorList>
            <person name="Zhang Y."/>
        </authorList>
    </citation>
    <scope>NUCLEOTIDE SEQUENCE [LARGE SCALE GENOMIC DNA]</scope>
    <source>
        <strain evidence="3">AQ028</strain>
        <tissue evidence="3">Male pupae</tissue>
    </source>
</reference>
<dbReference type="PANTHER" id="PTHR43975:SF2">
    <property type="entry name" value="EG:BACR7A4.14 PROTEIN-RELATED"/>
    <property type="match status" value="1"/>
</dbReference>
<dbReference type="EMBL" id="JBEDNZ010000003">
    <property type="protein sequence ID" value="KAL0849723.1"/>
    <property type="molecule type" value="Genomic_DNA"/>
</dbReference>
<dbReference type="Gene3D" id="3.40.50.720">
    <property type="entry name" value="NAD(P)-binding Rossmann-like Domain"/>
    <property type="match status" value="1"/>
</dbReference>
<dbReference type="FunFam" id="3.40.50.720:FF:000084">
    <property type="entry name" value="Short-chain dehydrogenase reductase"/>
    <property type="match status" value="1"/>
</dbReference>
<evidence type="ECO:0000259" key="2">
    <source>
        <dbReference type="SMART" id="SM00822"/>
    </source>
</evidence>
<comment type="caution">
    <text evidence="3">The sequence shown here is derived from an EMBL/GenBank/DDBJ whole genome shotgun (WGS) entry which is preliminary data.</text>
</comment>